<feature type="compositionally biased region" description="Basic residues" evidence="1">
    <location>
        <begin position="128"/>
        <end position="166"/>
    </location>
</feature>
<feature type="domain" description="F-box" evidence="2">
    <location>
        <begin position="179"/>
        <end position="220"/>
    </location>
</feature>
<accession>A0ABM1N743</accession>
<evidence type="ECO:0000259" key="2">
    <source>
        <dbReference type="SMART" id="SM00256"/>
    </source>
</evidence>
<gene>
    <name evidence="4" type="primary">LOC108566984</name>
</gene>
<evidence type="ECO:0000313" key="3">
    <source>
        <dbReference type="Proteomes" id="UP000695000"/>
    </source>
</evidence>
<reference evidence="4" key="1">
    <citation type="submission" date="2025-08" db="UniProtKB">
        <authorList>
            <consortium name="RefSeq"/>
        </authorList>
    </citation>
    <scope>IDENTIFICATION</scope>
    <source>
        <tissue evidence="4">Whole Larva</tissue>
    </source>
</reference>
<evidence type="ECO:0000256" key="1">
    <source>
        <dbReference type="SAM" id="MobiDB-lite"/>
    </source>
</evidence>
<dbReference type="SMART" id="SM00256">
    <property type="entry name" value="FBOX"/>
    <property type="match status" value="1"/>
</dbReference>
<keyword evidence="3" id="KW-1185">Reference proteome</keyword>
<feature type="region of interest" description="Disordered" evidence="1">
    <location>
        <begin position="121"/>
        <end position="169"/>
    </location>
</feature>
<sequence length="390" mass="45059">MDSKELEKTIKADLDWFKNFDDDLQFNMFITLLQLGGSPLTEKMSIYIREQASKLMIMMDNQSDDNIKILNESKLSSGTGCFMYTQYCQSNDPSFVIVQKKQKEWADLMMKYRKEVEAKVGKGAAKEKGKKGKKGKKEKKGKKGKKEKVGKKSKKSKKSKSKKGKKEKNTSDIDYVQVMPINVVKKILSFLDKKTLGIVSKVNEYWKYAVSSLNEDMKARKMLDKLMETHRVETRLVDPKLSTKIFNKSRVDRLWREIASSKQIKNSLKVSKKERSDYTLLQKAVQEIPEEYILPVYNLSSFSRKVPQDEDTNLYESPAKIRHELGYKQKPTTDELDPVGMIQMIRKKSIAQMQEEYIKNFDDDDDDDLIPADACPSSLFIPYQSGMSNF</sequence>
<dbReference type="InterPro" id="IPR036047">
    <property type="entry name" value="F-box-like_dom_sf"/>
</dbReference>
<dbReference type="Gene3D" id="1.20.1280.50">
    <property type="match status" value="1"/>
</dbReference>
<dbReference type="SUPFAM" id="SSF81383">
    <property type="entry name" value="F-box domain"/>
    <property type="match status" value="1"/>
</dbReference>
<dbReference type="Proteomes" id="UP000695000">
    <property type="component" value="Unplaced"/>
</dbReference>
<dbReference type="GeneID" id="108566984"/>
<evidence type="ECO:0000313" key="4">
    <source>
        <dbReference type="RefSeq" id="XP_017782643.1"/>
    </source>
</evidence>
<dbReference type="Pfam" id="PF00646">
    <property type="entry name" value="F-box"/>
    <property type="match status" value="1"/>
</dbReference>
<proteinExistence type="predicted"/>
<dbReference type="InterPro" id="IPR001810">
    <property type="entry name" value="F-box_dom"/>
</dbReference>
<organism evidence="3 4">
    <name type="scientific">Nicrophorus vespilloides</name>
    <name type="common">Boreal carrion beetle</name>
    <dbReference type="NCBI Taxonomy" id="110193"/>
    <lineage>
        <taxon>Eukaryota</taxon>
        <taxon>Metazoa</taxon>
        <taxon>Ecdysozoa</taxon>
        <taxon>Arthropoda</taxon>
        <taxon>Hexapoda</taxon>
        <taxon>Insecta</taxon>
        <taxon>Pterygota</taxon>
        <taxon>Neoptera</taxon>
        <taxon>Endopterygota</taxon>
        <taxon>Coleoptera</taxon>
        <taxon>Polyphaga</taxon>
        <taxon>Staphyliniformia</taxon>
        <taxon>Silphidae</taxon>
        <taxon>Nicrophorinae</taxon>
        <taxon>Nicrophorus</taxon>
    </lineage>
</organism>
<name>A0ABM1N743_NICVS</name>
<protein>
    <submittedName>
        <fullName evidence="4">Uncharacterized protein LOC108566984</fullName>
    </submittedName>
</protein>
<dbReference type="RefSeq" id="XP_017782643.1">
    <property type="nucleotide sequence ID" value="XM_017927154.1"/>
</dbReference>